<organism evidence="1 2">
    <name type="scientific">Trichonephila clavipes</name>
    <name type="common">Golden silk orbweaver</name>
    <name type="synonym">Nephila clavipes</name>
    <dbReference type="NCBI Taxonomy" id="2585209"/>
    <lineage>
        <taxon>Eukaryota</taxon>
        <taxon>Metazoa</taxon>
        <taxon>Ecdysozoa</taxon>
        <taxon>Arthropoda</taxon>
        <taxon>Chelicerata</taxon>
        <taxon>Arachnida</taxon>
        <taxon>Araneae</taxon>
        <taxon>Araneomorphae</taxon>
        <taxon>Entelegynae</taxon>
        <taxon>Araneoidea</taxon>
        <taxon>Nephilidae</taxon>
        <taxon>Trichonephila</taxon>
    </lineage>
</organism>
<comment type="caution">
    <text evidence="1">The sequence shown here is derived from an EMBL/GenBank/DDBJ whole genome shotgun (WGS) entry which is preliminary data.</text>
</comment>
<dbReference type="AlphaFoldDB" id="A0A8X6SK58"/>
<keyword evidence="2" id="KW-1185">Reference proteome</keyword>
<dbReference type="Proteomes" id="UP000887159">
    <property type="component" value="Unassembled WGS sequence"/>
</dbReference>
<sequence>MKLIERLIEEGGSDSGSPNFVAPKTSENVVRLIGRHFPSYVKSDSLEKKEQQNIAKMCAAQTGTFQGGGSDSKVHYPAILQFTT</sequence>
<protein>
    <submittedName>
        <fullName evidence="1">Uncharacterized protein</fullName>
    </submittedName>
</protein>
<proteinExistence type="predicted"/>
<evidence type="ECO:0000313" key="1">
    <source>
        <dbReference type="EMBL" id="GFY14891.1"/>
    </source>
</evidence>
<evidence type="ECO:0000313" key="2">
    <source>
        <dbReference type="Proteomes" id="UP000887159"/>
    </source>
</evidence>
<gene>
    <name evidence="1" type="ORF">TNCV_234411</name>
</gene>
<accession>A0A8X6SK58</accession>
<reference evidence="1" key="1">
    <citation type="submission" date="2020-08" db="EMBL/GenBank/DDBJ databases">
        <title>Multicomponent nature underlies the extraordinary mechanical properties of spider dragline silk.</title>
        <authorList>
            <person name="Kono N."/>
            <person name="Nakamura H."/>
            <person name="Mori M."/>
            <person name="Yoshida Y."/>
            <person name="Ohtoshi R."/>
            <person name="Malay A.D."/>
            <person name="Moran D.A.P."/>
            <person name="Tomita M."/>
            <person name="Numata K."/>
            <person name="Arakawa K."/>
        </authorList>
    </citation>
    <scope>NUCLEOTIDE SEQUENCE</scope>
</reference>
<dbReference type="EMBL" id="BMAU01021332">
    <property type="protein sequence ID" value="GFY14891.1"/>
    <property type="molecule type" value="Genomic_DNA"/>
</dbReference>
<name>A0A8X6SK58_TRICX</name>